<dbReference type="EMBL" id="JALJXV010000001">
    <property type="protein sequence ID" value="MCP1673538.1"/>
    <property type="molecule type" value="Genomic_DNA"/>
</dbReference>
<accession>A0AAE3G1M3</accession>
<keyword evidence="4 5" id="KW-0697">Rotamase</keyword>
<name>A0AAE3G1M3_9GAMM</name>
<protein>
    <recommendedName>
        <fullName evidence="3">peptidylprolyl isomerase</fullName>
        <ecNumber evidence="3">5.2.1.8</ecNumber>
    </recommendedName>
</protein>
<dbReference type="GO" id="GO:0003755">
    <property type="term" value="F:peptidyl-prolyl cis-trans isomerase activity"/>
    <property type="evidence" value="ECO:0007669"/>
    <property type="project" value="UniProtKB-KW"/>
</dbReference>
<gene>
    <name evidence="7" type="ORF">J2T57_000630</name>
</gene>
<comment type="caution">
    <text evidence="7">The sequence shown here is derived from an EMBL/GenBank/DDBJ whole genome shotgun (WGS) entry which is preliminary data.</text>
</comment>
<dbReference type="PROSITE" id="PS50198">
    <property type="entry name" value="PPIC_PPIASE_2"/>
    <property type="match status" value="1"/>
</dbReference>
<dbReference type="PANTHER" id="PTHR47245">
    <property type="entry name" value="PEPTIDYLPROLYL ISOMERASE"/>
    <property type="match status" value="1"/>
</dbReference>
<dbReference type="InterPro" id="IPR000297">
    <property type="entry name" value="PPIase_PpiC"/>
</dbReference>
<organism evidence="7 8">
    <name type="scientific">Natronocella acetinitrilica</name>
    <dbReference type="NCBI Taxonomy" id="414046"/>
    <lineage>
        <taxon>Bacteria</taxon>
        <taxon>Pseudomonadati</taxon>
        <taxon>Pseudomonadota</taxon>
        <taxon>Gammaproteobacteria</taxon>
        <taxon>Chromatiales</taxon>
        <taxon>Ectothiorhodospiraceae</taxon>
        <taxon>Natronocella</taxon>
    </lineage>
</organism>
<dbReference type="EC" id="5.2.1.8" evidence="3"/>
<dbReference type="InterPro" id="IPR046357">
    <property type="entry name" value="PPIase_dom_sf"/>
</dbReference>
<reference evidence="7" key="1">
    <citation type="submission" date="2022-03" db="EMBL/GenBank/DDBJ databases">
        <title>Genomic Encyclopedia of Type Strains, Phase III (KMG-III): the genomes of soil and plant-associated and newly described type strains.</title>
        <authorList>
            <person name="Whitman W."/>
        </authorList>
    </citation>
    <scope>NUCLEOTIDE SEQUENCE</scope>
    <source>
        <strain evidence="7">ANL 6-2</strain>
    </source>
</reference>
<evidence type="ECO:0000256" key="3">
    <source>
        <dbReference type="ARBA" id="ARBA00013194"/>
    </source>
</evidence>
<sequence>MSIQVNGREISSREINIESAHHQEPGADPRHAWRRAAVALTVRELMLQRARQVDLTVPDDPEGQDAALDALVEREVNMPAAEEDECRRWYEQNLEAFRSPDLVEVRHILLAAAPEDMDGRDVAREQAEALLSRLEQEPRAFPAMAAAHSRCSSSAEGGHLGQVSRGQTVPEFEDVVLRLPVGLAGRPVETRYGFHVVEVLQRIPGEQLPFDAAKTKIKEYLEERTRRRAIHQYIRLLAGEADIKGIDLDASESMLIQ</sequence>
<dbReference type="PANTHER" id="PTHR47245:SF2">
    <property type="entry name" value="PEPTIDYL-PROLYL CIS-TRANS ISOMERASE HP_0175-RELATED"/>
    <property type="match status" value="1"/>
</dbReference>
<proteinExistence type="inferred from homology"/>
<evidence type="ECO:0000313" key="8">
    <source>
        <dbReference type="Proteomes" id="UP001205843"/>
    </source>
</evidence>
<feature type="domain" description="PpiC" evidence="6">
    <location>
        <begin position="100"/>
        <end position="201"/>
    </location>
</feature>
<dbReference type="InterPro" id="IPR050245">
    <property type="entry name" value="PrsA_foldase"/>
</dbReference>
<dbReference type="Gene3D" id="3.10.50.40">
    <property type="match status" value="1"/>
</dbReference>
<keyword evidence="8" id="KW-1185">Reference proteome</keyword>
<dbReference type="AlphaFoldDB" id="A0AAE3G1M3"/>
<keyword evidence="5 7" id="KW-0413">Isomerase</keyword>
<dbReference type="RefSeq" id="WP_253474055.1">
    <property type="nucleotide sequence ID" value="NZ_JALJXV010000001.1"/>
</dbReference>
<evidence type="ECO:0000313" key="7">
    <source>
        <dbReference type="EMBL" id="MCP1673538.1"/>
    </source>
</evidence>
<dbReference type="Proteomes" id="UP001205843">
    <property type="component" value="Unassembled WGS sequence"/>
</dbReference>
<dbReference type="SUPFAM" id="SSF54534">
    <property type="entry name" value="FKBP-like"/>
    <property type="match status" value="1"/>
</dbReference>
<comment type="similarity">
    <text evidence="2">Belongs to the PpiC/parvulin rotamase family.</text>
</comment>
<dbReference type="InterPro" id="IPR027304">
    <property type="entry name" value="Trigger_fact/SurA_dom_sf"/>
</dbReference>
<dbReference type="SUPFAM" id="SSF109998">
    <property type="entry name" value="Triger factor/SurA peptide-binding domain-like"/>
    <property type="match status" value="1"/>
</dbReference>
<evidence type="ECO:0000256" key="5">
    <source>
        <dbReference type="PROSITE-ProRule" id="PRU00278"/>
    </source>
</evidence>
<dbReference type="Pfam" id="PF00639">
    <property type="entry name" value="Rotamase"/>
    <property type="match status" value="1"/>
</dbReference>
<evidence type="ECO:0000259" key="6">
    <source>
        <dbReference type="PROSITE" id="PS50198"/>
    </source>
</evidence>
<comment type="catalytic activity">
    <reaction evidence="1">
        <text>[protein]-peptidylproline (omega=180) = [protein]-peptidylproline (omega=0)</text>
        <dbReference type="Rhea" id="RHEA:16237"/>
        <dbReference type="Rhea" id="RHEA-COMP:10747"/>
        <dbReference type="Rhea" id="RHEA-COMP:10748"/>
        <dbReference type="ChEBI" id="CHEBI:83833"/>
        <dbReference type="ChEBI" id="CHEBI:83834"/>
        <dbReference type="EC" id="5.2.1.8"/>
    </reaction>
</comment>
<evidence type="ECO:0000256" key="2">
    <source>
        <dbReference type="ARBA" id="ARBA00007656"/>
    </source>
</evidence>
<evidence type="ECO:0000256" key="1">
    <source>
        <dbReference type="ARBA" id="ARBA00000971"/>
    </source>
</evidence>
<evidence type="ECO:0000256" key="4">
    <source>
        <dbReference type="ARBA" id="ARBA00023110"/>
    </source>
</evidence>